<evidence type="ECO:0000256" key="8">
    <source>
        <dbReference type="ARBA" id="ARBA00023242"/>
    </source>
</evidence>
<dbReference type="PRINTS" id="PR00398">
    <property type="entry name" value="STRDHORMONER"/>
</dbReference>
<dbReference type="AlphaFoldDB" id="A0A7R9KD45"/>
<evidence type="ECO:0000256" key="2">
    <source>
        <dbReference type="ARBA" id="ARBA00022771"/>
    </source>
</evidence>
<keyword evidence="3" id="KW-0862">Zinc</keyword>
<evidence type="ECO:0000256" key="5">
    <source>
        <dbReference type="ARBA" id="ARBA00023125"/>
    </source>
</evidence>
<dbReference type="Gene3D" id="3.30.50.10">
    <property type="entry name" value="Erythroid Transcription Factor GATA-1, subunit A"/>
    <property type="match status" value="1"/>
</dbReference>
<dbReference type="PROSITE" id="PS51030">
    <property type="entry name" value="NUCLEAR_REC_DBD_2"/>
    <property type="match status" value="1"/>
</dbReference>
<accession>A0A7R9KD45</accession>
<keyword evidence="5" id="KW-0238">DNA-binding</keyword>
<dbReference type="PRINTS" id="PR00047">
    <property type="entry name" value="STROIDFINGER"/>
</dbReference>
<gene>
    <name evidence="11" type="ORF">OSB1V03_LOCUS132</name>
</gene>
<protein>
    <recommendedName>
        <fullName evidence="13">Nuclear receptor domain-containing protein</fullName>
    </recommendedName>
</protein>
<dbReference type="EMBL" id="CAJPIZ010000021">
    <property type="protein sequence ID" value="CAG2100062.1"/>
    <property type="molecule type" value="Genomic_DNA"/>
</dbReference>
<evidence type="ECO:0000256" key="3">
    <source>
        <dbReference type="ARBA" id="ARBA00022833"/>
    </source>
</evidence>
<dbReference type="GO" id="GO:0008270">
    <property type="term" value="F:zinc ion binding"/>
    <property type="evidence" value="ECO:0007669"/>
    <property type="project" value="UniProtKB-KW"/>
</dbReference>
<dbReference type="EMBL" id="OC854596">
    <property type="protein sequence ID" value="CAD7619632.1"/>
    <property type="molecule type" value="Genomic_DNA"/>
</dbReference>
<proteinExistence type="predicted"/>
<reference evidence="11" key="1">
    <citation type="submission" date="2020-11" db="EMBL/GenBank/DDBJ databases">
        <authorList>
            <person name="Tran Van P."/>
        </authorList>
    </citation>
    <scope>NUCLEOTIDE SEQUENCE</scope>
</reference>
<dbReference type="InterPro" id="IPR001628">
    <property type="entry name" value="Znf_hrmn_rcpt"/>
</dbReference>
<keyword evidence="4" id="KW-0805">Transcription regulation</keyword>
<sequence length="367" mass="42205">MRKCNKVCWICGDKASGFHFDAMSCESCKSFFRRNALKTICYLGGNCKIDVLNRTFCKRCRLEKCFEVGMKTKYIYSEEQKAMRKALIEENKVRKMQNLGQSQGLAVVSNGEYDWSASDSSSTTMTSPVVDTCEDNREDPLEFLEKEVFSEEEVNAEIVRIENYISGNNMTNVCETVFEKVAELELTVLPIPRPSVGHTLTTFDESEGFKLTELFEAIKLIRHPVDRIDCQEIPNNYWGAVHVLHSTCDNDIKHIIKMCKSLNAFRGLEECDQIVLLKYASIEIVVLQMVLSFDFEHKFWDIITDSHYSHIIRLELLKSSNTYVNHKNFLQNMGQEWDSDPVIIDLLTAILLFNANRPKLANKDLVK</sequence>
<keyword evidence="8" id="KW-0539">Nucleus</keyword>
<dbReference type="GO" id="GO:0030154">
    <property type="term" value="P:cell differentiation"/>
    <property type="evidence" value="ECO:0007669"/>
    <property type="project" value="TreeGrafter"/>
</dbReference>
<dbReference type="PANTHER" id="PTHR24082">
    <property type="entry name" value="NUCLEAR HORMONE RECEPTOR"/>
    <property type="match status" value="1"/>
</dbReference>
<dbReference type="Gene3D" id="1.10.565.10">
    <property type="entry name" value="Retinoid X Receptor"/>
    <property type="match status" value="1"/>
</dbReference>
<keyword evidence="1" id="KW-0479">Metal-binding</keyword>
<feature type="domain" description="Nuclear receptor" evidence="9">
    <location>
        <begin position="5"/>
        <end position="77"/>
    </location>
</feature>
<keyword evidence="7" id="KW-0675">Receptor</keyword>
<dbReference type="InterPro" id="IPR035500">
    <property type="entry name" value="NHR-like_dom_sf"/>
</dbReference>
<evidence type="ECO:0000256" key="4">
    <source>
        <dbReference type="ARBA" id="ARBA00023015"/>
    </source>
</evidence>
<evidence type="ECO:0000259" key="10">
    <source>
        <dbReference type="PROSITE" id="PS51843"/>
    </source>
</evidence>
<dbReference type="InterPro" id="IPR013088">
    <property type="entry name" value="Znf_NHR/GATA"/>
</dbReference>
<dbReference type="Proteomes" id="UP000759131">
    <property type="component" value="Unassembled WGS sequence"/>
</dbReference>
<evidence type="ECO:0000256" key="6">
    <source>
        <dbReference type="ARBA" id="ARBA00023163"/>
    </source>
</evidence>
<dbReference type="InterPro" id="IPR001723">
    <property type="entry name" value="Nuclear_hrmn_rcpt"/>
</dbReference>
<dbReference type="GO" id="GO:0045944">
    <property type="term" value="P:positive regulation of transcription by RNA polymerase II"/>
    <property type="evidence" value="ECO:0007669"/>
    <property type="project" value="TreeGrafter"/>
</dbReference>
<dbReference type="GO" id="GO:0000122">
    <property type="term" value="P:negative regulation of transcription by RNA polymerase II"/>
    <property type="evidence" value="ECO:0007669"/>
    <property type="project" value="TreeGrafter"/>
</dbReference>
<evidence type="ECO:0000256" key="1">
    <source>
        <dbReference type="ARBA" id="ARBA00022723"/>
    </source>
</evidence>
<dbReference type="GO" id="GO:0004879">
    <property type="term" value="F:nuclear receptor activity"/>
    <property type="evidence" value="ECO:0007669"/>
    <property type="project" value="TreeGrafter"/>
</dbReference>
<evidence type="ECO:0000256" key="7">
    <source>
        <dbReference type="ARBA" id="ARBA00023170"/>
    </source>
</evidence>
<keyword evidence="12" id="KW-1185">Reference proteome</keyword>
<dbReference type="SUPFAM" id="SSF48508">
    <property type="entry name" value="Nuclear receptor ligand-binding domain"/>
    <property type="match status" value="1"/>
</dbReference>
<keyword evidence="6" id="KW-0804">Transcription</keyword>
<dbReference type="GO" id="GO:0000978">
    <property type="term" value="F:RNA polymerase II cis-regulatory region sequence-specific DNA binding"/>
    <property type="evidence" value="ECO:0007669"/>
    <property type="project" value="TreeGrafter"/>
</dbReference>
<evidence type="ECO:0000313" key="11">
    <source>
        <dbReference type="EMBL" id="CAD7619632.1"/>
    </source>
</evidence>
<evidence type="ECO:0000313" key="12">
    <source>
        <dbReference type="Proteomes" id="UP000759131"/>
    </source>
</evidence>
<dbReference type="SMART" id="SM00399">
    <property type="entry name" value="ZnF_C4"/>
    <property type="match status" value="1"/>
</dbReference>
<dbReference type="InterPro" id="IPR000536">
    <property type="entry name" value="Nucl_hrmn_rcpt_lig-bd"/>
</dbReference>
<feature type="domain" description="NR LBD" evidence="10">
    <location>
        <begin position="173"/>
        <end position="367"/>
    </location>
</feature>
<evidence type="ECO:0000259" key="9">
    <source>
        <dbReference type="PROSITE" id="PS51030"/>
    </source>
</evidence>
<evidence type="ECO:0008006" key="13">
    <source>
        <dbReference type="Google" id="ProtNLM"/>
    </source>
</evidence>
<dbReference type="OrthoDB" id="6352325at2759"/>
<name>A0A7R9KD45_9ACAR</name>
<organism evidence="11">
    <name type="scientific">Medioppia subpectinata</name>
    <dbReference type="NCBI Taxonomy" id="1979941"/>
    <lineage>
        <taxon>Eukaryota</taxon>
        <taxon>Metazoa</taxon>
        <taxon>Ecdysozoa</taxon>
        <taxon>Arthropoda</taxon>
        <taxon>Chelicerata</taxon>
        <taxon>Arachnida</taxon>
        <taxon>Acari</taxon>
        <taxon>Acariformes</taxon>
        <taxon>Sarcoptiformes</taxon>
        <taxon>Oribatida</taxon>
        <taxon>Brachypylina</taxon>
        <taxon>Oppioidea</taxon>
        <taxon>Oppiidae</taxon>
        <taxon>Medioppia</taxon>
    </lineage>
</organism>
<dbReference type="Pfam" id="PF00105">
    <property type="entry name" value="zf-C4"/>
    <property type="match status" value="1"/>
</dbReference>
<dbReference type="PROSITE" id="PS51843">
    <property type="entry name" value="NR_LBD"/>
    <property type="match status" value="1"/>
</dbReference>
<dbReference type="SUPFAM" id="SSF57716">
    <property type="entry name" value="Glucocorticoid receptor-like (DNA-binding domain)"/>
    <property type="match status" value="1"/>
</dbReference>
<dbReference type="PANTHER" id="PTHR24082:SF283">
    <property type="entry name" value="NUCLEAR HORMONE RECEPTOR HR96"/>
    <property type="match status" value="1"/>
</dbReference>
<dbReference type="InterPro" id="IPR050234">
    <property type="entry name" value="Nuclear_hormone_rcpt_NR1"/>
</dbReference>
<keyword evidence="2" id="KW-0863">Zinc-finger</keyword>
<dbReference type="PROSITE" id="PS00031">
    <property type="entry name" value="NUCLEAR_REC_DBD_1"/>
    <property type="match status" value="1"/>
</dbReference>